<reference evidence="5" key="1">
    <citation type="submission" date="2016-06" db="UniProtKB">
        <authorList>
            <consortium name="WormBaseParasite"/>
        </authorList>
    </citation>
    <scope>IDENTIFICATION</scope>
</reference>
<name>A0A183UKL5_TOXCA</name>
<proteinExistence type="predicted"/>
<protein>
    <submittedName>
        <fullName evidence="3 5">Uncharacterized protein</fullName>
    </submittedName>
</protein>
<evidence type="ECO:0000313" key="5">
    <source>
        <dbReference type="WBParaSite" id="TCNE_0000903501-mRNA-1"/>
    </source>
</evidence>
<dbReference type="AlphaFoldDB" id="A0A183UKL5"/>
<keyword evidence="2" id="KW-1133">Transmembrane helix</keyword>
<feature type="transmembrane region" description="Helical" evidence="2">
    <location>
        <begin position="294"/>
        <end position="318"/>
    </location>
</feature>
<evidence type="ECO:0000313" key="4">
    <source>
        <dbReference type="Proteomes" id="UP000050794"/>
    </source>
</evidence>
<keyword evidence="4" id="KW-1185">Reference proteome</keyword>
<feature type="region of interest" description="Disordered" evidence="1">
    <location>
        <begin position="1"/>
        <end position="26"/>
    </location>
</feature>
<feature type="compositionally biased region" description="Polar residues" evidence="1">
    <location>
        <begin position="15"/>
        <end position="24"/>
    </location>
</feature>
<dbReference type="WBParaSite" id="TCNE_0000903501-mRNA-1">
    <property type="protein sequence ID" value="TCNE_0000903501-mRNA-1"/>
    <property type="gene ID" value="TCNE_0000903501"/>
</dbReference>
<dbReference type="Proteomes" id="UP000050794">
    <property type="component" value="Unassembled WGS sequence"/>
</dbReference>
<gene>
    <name evidence="3" type="ORF">TCNE_LOCUS9035</name>
</gene>
<feature type="transmembrane region" description="Helical" evidence="2">
    <location>
        <begin position="193"/>
        <end position="214"/>
    </location>
</feature>
<dbReference type="EMBL" id="UYWY01020059">
    <property type="protein sequence ID" value="VDM40356.1"/>
    <property type="molecule type" value="Genomic_DNA"/>
</dbReference>
<keyword evidence="2" id="KW-0812">Transmembrane</keyword>
<feature type="transmembrane region" description="Helical" evidence="2">
    <location>
        <begin position="226"/>
        <end position="243"/>
    </location>
</feature>
<organism evidence="4 5">
    <name type="scientific">Toxocara canis</name>
    <name type="common">Canine roundworm</name>
    <dbReference type="NCBI Taxonomy" id="6265"/>
    <lineage>
        <taxon>Eukaryota</taxon>
        <taxon>Metazoa</taxon>
        <taxon>Ecdysozoa</taxon>
        <taxon>Nematoda</taxon>
        <taxon>Chromadorea</taxon>
        <taxon>Rhabditida</taxon>
        <taxon>Spirurina</taxon>
        <taxon>Ascaridomorpha</taxon>
        <taxon>Ascaridoidea</taxon>
        <taxon>Toxocaridae</taxon>
        <taxon>Toxocara</taxon>
    </lineage>
</organism>
<evidence type="ECO:0000256" key="1">
    <source>
        <dbReference type="SAM" id="MobiDB-lite"/>
    </source>
</evidence>
<feature type="transmembrane region" description="Helical" evidence="2">
    <location>
        <begin position="263"/>
        <end position="282"/>
    </location>
</feature>
<evidence type="ECO:0000313" key="3">
    <source>
        <dbReference type="EMBL" id="VDM40356.1"/>
    </source>
</evidence>
<accession>A0A183UKL5</accession>
<sequence length="350" mass="39656">MWQFQRSETDLSEHLSGTRSSGYTEETIRRIPITPDPEITNGRLNIEYEPGTVMKRSRAYTVSQPTWLPNGDLDTTEVIDDPFPFSRNVKATSVTNEPTATQVKCTGLRRSKSSNLQTMLPVVLQGSEHGFEQTMLPRFAVASNAFDKDGVPPQSPHVRQEWPTGNVLLMTNEPKSDDSLILYVNDYIGRHRFVYSVVRFPALISIIVSTWILFGKNSPTDDQWKMALTAFITGLWIIIGQIYGLHNHNNWHPTAFIQTTFRVLHLCIDIPLSIAMIIFAVLTLKRVTSDERSAVLLSMGLMILCLSSVALVFGIVAWRNLRRDEKIHERHRKSLSEASSNDTIIQHLHT</sequence>
<evidence type="ECO:0000256" key="2">
    <source>
        <dbReference type="SAM" id="Phobius"/>
    </source>
</evidence>
<keyword evidence="2" id="KW-0472">Membrane</keyword>
<reference evidence="3 4" key="2">
    <citation type="submission" date="2018-11" db="EMBL/GenBank/DDBJ databases">
        <authorList>
            <consortium name="Pathogen Informatics"/>
        </authorList>
    </citation>
    <scope>NUCLEOTIDE SEQUENCE [LARGE SCALE GENOMIC DNA]</scope>
</reference>